<keyword evidence="2" id="KW-1185">Reference proteome</keyword>
<dbReference type="AlphaFoldDB" id="A0AAJ0M7R6"/>
<name>A0AAJ0M7R6_9PEZI</name>
<protein>
    <submittedName>
        <fullName evidence="1">Uncharacterized protein</fullName>
    </submittedName>
</protein>
<gene>
    <name evidence="1" type="ORF">B0T25DRAFT_363435</name>
</gene>
<reference evidence="1" key="1">
    <citation type="journal article" date="2023" name="Mol. Phylogenet. Evol.">
        <title>Genome-scale phylogeny and comparative genomics of the fungal order Sordariales.</title>
        <authorList>
            <person name="Hensen N."/>
            <person name="Bonometti L."/>
            <person name="Westerberg I."/>
            <person name="Brannstrom I.O."/>
            <person name="Guillou S."/>
            <person name="Cros-Aarteil S."/>
            <person name="Calhoun S."/>
            <person name="Haridas S."/>
            <person name="Kuo A."/>
            <person name="Mondo S."/>
            <person name="Pangilinan J."/>
            <person name="Riley R."/>
            <person name="LaButti K."/>
            <person name="Andreopoulos B."/>
            <person name="Lipzen A."/>
            <person name="Chen C."/>
            <person name="Yan M."/>
            <person name="Daum C."/>
            <person name="Ng V."/>
            <person name="Clum A."/>
            <person name="Steindorff A."/>
            <person name="Ohm R.A."/>
            <person name="Martin F."/>
            <person name="Silar P."/>
            <person name="Natvig D.O."/>
            <person name="Lalanne C."/>
            <person name="Gautier V."/>
            <person name="Ament-Velasquez S.L."/>
            <person name="Kruys A."/>
            <person name="Hutchinson M.I."/>
            <person name="Powell A.J."/>
            <person name="Barry K."/>
            <person name="Miller A.N."/>
            <person name="Grigoriev I.V."/>
            <person name="Debuchy R."/>
            <person name="Gladieux P."/>
            <person name="Hiltunen Thoren M."/>
            <person name="Johannesson H."/>
        </authorList>
    </citation>
    <scope>NUCLEOTIDE SEQUENCE</scope>
    <source>
        <strain evidence="1">CBS 955.72</strain>
    </source>
</reference>
<sequence length="99" mass="10591">MRLVCAMWRMCSLRGVEGEMGRVYAELPNLILGCTPSIFVLGVAEGLGLFSPCQLNLAVGAASGPGVAGLKRESPAPGRVARTSFLQHRLDSFLRQCNL</sequence>
<organism evidence="1 2">
    <name type="scientific">Lasiosphaeria hispida</name>
    <dbReference type="NCBI Taxonomy" id="260671"/>
    <lineage>
        <taxon>Eukaryota</taxon>
        <taxon>Fungi</taxon>
        <taxon>Dikarya</taxon>
        <taxon>Ascomycota</taxon>
        <taxon>Pezizomycotina</taxon>
        <taxon>Sordariomycetes</taxon>
        <taxon>Sordariomycetidae</taxon>
        <taxon>Sordariales</taxon>
        <taxon>Lasiosphaeriaceae</taxon>
        <taxon>Lasiosphaeria</taxon>
    </lineage>
</organism>
<evidence type="ECO:0000313" key="2">
    <source>
        <dbReference type="Proteomes" id="UP001275084"/>
    </source>
</evidence>
<reference evidence="1" key="2">
    <citation type="submission" date="2023-06" db="EMBL/GenBank/DDBJ databases">
        <authorList>
            <consortium name="Lawrence Berkeley National Laboratory"/>
            <person name="Haridas S."/>
            <person name="Hensen N."/>
            <person name="Bonometti L."/>
            <person name="Westerberg I."/>
            <person name="Brannstrom I.O."/>
            <person name="Guillou S."/>
            <person name="Cros-Aarteil S."/>
            <person name="Calhoun S."/>
            <person name="Kuo A."/>
            <person name="Mondo S."/>
            <person name="Pangilinan J."/>
            <person name="Riley R."/>
            <person name="Labutti K."/>
            <person name="Andreopoulos B."/>
            <person name="Lipzen A."/>
            <person name="Chen C."/>
            <person name="Yanf M."/>
            <person name="Daum C."/>
            <person name="Ng V."/>
            <person name="Clum A."/>
            <person name="Steindorff A."/>
            <person name="Ohm R."/>
            <person name="Martin F."/>
            <person name="Silar P."/>
            <person name="Natvig D."/>
            <person name="Lalanne C."/>
            <person name="Gautier V."/>
            <person name="Ament-Velasquez S.L."/>
            <person name="Kruys A."/>
            <person name="Hutchinson M.I."/>
            <person name="Powell A.J."/>
            <person name="Barry K."/>
            <person name="Miller A.N."/>
            <person name="Grigoriev I.V."/>
            <person name="Debuchy R."/>
            <person name="Gladieux P."/>
            <person name="Thoren M.H."/>
            <person name="Johannesson H."/>
        </authorList>
    </citation>
    <scope>NUCLEOTIDE SEQUENCE</scope>
    <source>
        <strain evidence="1">CBS 955.72</strain>
    </source>
</reference>
<accession>A0AAJ0M7R6</accession>
<dbReference type="Proteomes" id="UP001275084">
    <property type="component" value="Unassembled WGS sequence"/>
</dbReference>
<comment type="caution">
    <text evidence="1">The sequence shown here is derived from an EMBL/GenBank/DDBJ whole genome shotgun (WGS) entry which is preliminary data.</text>
</comment>
<proteinExistence type="predicted"/>
<evidence type="ECO:0000313" key="1">
    <source>
        <dbReference type="EMBL" id="KAK3339783.1"/>
    </source>
</evidence>
<dbReference type="EMBL" id="JAUIQD010000009">
    <property type="protein sequence ID" value="KAK3339783.1"/>
    <property type="molecule type" value="Genomic_DNA"/>
</dbReference>